<protein>
    <submittedName>
        <fullName evidence="1">Uncharacterized protein</fullName>
    </submittedName>
</protein>
<dbReference type="InterPro" id="IPR035943">
    <property type="entry name" value="XisI-like_sf"/>
</dbReference>
<accession>A0ABT7CHK9</accession>
<organism evidence="1 2">
    <name type="scientific">Xanthocytophaga flava</name>
    <dbReference type="NCBI Taxonomy" id="3048013"/>
    <lineage>
        <taxon>Bacteria</taxon>
        <taxon>Pseudomonadati</taxon>
        <taxon>Bacteroidota</taxon>
        <taxon>Cytophagia</taxon>
        <taxon>Cytophagales</taxon>
        <taxon>Rhodocytophagaceae</taxon>
        <taxon>Xanthocytophaga</taxon>
    </lineage>
</organism>
<dbReference type="RefSeq" id="WP_313994664.1">
    <property type="nucleotide sequence ID" value="NZ_JASJOT010000004.1"/>
</dbReference>
<evidence type="ECO:0000313" key="2">
    <source>
        <dbReference type="Proteomes" id="UP001228581"/>
    </source>
</evidence>
<comment type="caution">
    <text evidence="1">The sequence shown here is derived from an EMBL/GenBank/DDBJ whole genome shotgun (WGS) entry which is preliminary data.</text>
</comment>
<proteinExistence type="predicted"/>
<evidence type="ECO:0000313" key="1">
    <source>
        <dbReference type="EMBL" id="MDJ1493011.1"/>
    </source>
</evidence>
<dbReference type="Proteomes" id="UP001228581">
    <property type="component" value="Unassembled WGS sequence"/>
</dbReference>
<dbReference type="SUPFAM" id="SSF143847">
    <property type="entry name" value="XisI-like"/>
    <property type="match status" value="1"/>
</dbReference>
<dbReference type="Gene3D" id="3.30.310.110">
    <property type="entry name" value="XisI-like"/>
    <property type="match status" value="1"/>
</dbReference>
<name>A0ABT7CHK9_9BACT</name>
<reference evidence="1 2" key="1">
    <citation type="submission" date="2023-05" db="EMBL/GenBank/DDBJ databases">
        <authorList>
            <person name="Zhang X."/>
        </authorList>
    </citation>
    <scope>NUCLEOTIDE SEQUENCE [LARGE SCALE GENOMIC DNA]</scope>
    <source>
        <strain evidence="1 2">DM2B3-1</strain>
    </source>
</reference>
<gene>
    <name evidence="1" type="ORF">QNI19_08710</name>
</gene>
<keyword evidence="2" id="KW-1185">Reference proteome</keyword>
<sequence length="89" mass="10367">MININEVKDFLTSLEQEPDEWQNLRVFTVFDDVKKYYLVVSDEEGEYEITIAVSIKDDKVEILKNNTNLDLKNLLNGPEFSVDIQKKAI</sequence>
<dbReference type="EMBL" id="JASJOT010000004">
    <property type="protein sequence ID" value="MDJ1493011.1"/>
    <property type="molecule type" value="Genomic_DNA"/>
</dbReference>